<dbReference type="GO" id="GO:0003700">
    <property type="term" value="F:DNA-binding transcription factor activity"/>
    <property type="evidence" value="ECO:0007669"/>
    <property type="project" value="InterPro"/>
</dbReference>
<keyword evidence="1" id="KW-0238">DNA-binding</keyword>
<feature type="domain" description="HTH merR-type" evidence="3">
    <location>
        <begin position="1"/>
        <end position="68"/>
    </location>
</feature>
<dbReference type="PROSITE" id="PS50937">
    <property type="entry name" value="HTH_MERR_2"/>
    <property type="match status" value="1"/>
</dbReference>
<dbReference type="SUPFAM" id="SSF46955">
    <property type="entry name" value="Putative DNA-binding domain"/>
    <property type="match status" value="1"/>
</dbReference>
<dbReference type="RefSeq" id="WP_066585546.1">
    <property type="nucleotide sequence ID" value="NZ_CABKVS010000001.1"/>
</dbReference>
<sequence length="125" mass="14055">MLIRELAERTGVSPRALRHYEDTGLLTPGRSSGGYRLFTEDDVVRVRQIRRMIDAGMGTTQIRRYIDCARNGDHGFQLDMCPDLRAELDELAVRLSEARQAIQAKQQNLRALTASSPERLPGSPC</sequence>
<dbReference type="PANTHER" id="PTHR30204:SF93">
    <property type="entry name" value="HTH MERR-TYPE DOMAIN-CONTAINING PROTEIN"/>
    <property type="match status" value="1"/>
</dbReference>
<keyword evidence="2" id="KW-0175">Coiled coil</keyword>
<keyword evidence="5" id="KW-1185">Reference proteome</keyword>
<dbReference type="GO" id="GO:0003677">
    <property type="term" value="F:DNA binding"/>
    <property type="evidence" value="ECO:0007669"/>
    <property type="project" value="UniProtKB-KW"/>
</dbReference>
<dbReference type="KEGG" id="cpre:Csp1_01370"/>
<evidence type="ECO:0000259" key="3">
    <source>
        <dbReference type="PROSITE" id="PS50937"/>
    </source>
</evidence>
<dbReference type="InterPro" id="IPR047057">
    <property type="entry name" value="MerR_fam"/>
</dbReference>
<organism evidence="4 5">
    <name type="scientific">Corynebacterium provencense</name>
    <dbReference type="NCBI Taxonomy" id="1737425"/>
    <lineage>
        <taxon>Bacteria</taxon>
        <taxon>Bacillati</taxon>
        <taxon>Actinomycetota</taxon>
        <taxon>Actinomycetes</taxon>
        <taxon>Mycobacteriales</taxon>
        <taxon>Corynebacteriaceae</taxon>
        <taxon>Corynebacterium</taxon>
    </lineage>
</organism>
<dbReference type="EMBL" id="CP024988">
    <property type="protein sequence ID" value="AWT24965.1"/>
    <property type="molecule type" value="Genomic_DNA"/>
</dbReference>
<proteinExistence type="predicted"/>
<dbReference type="Proteomes" id="UP000247696">
    <property type="component" value="Chromosome"/>
</dbReference>
<reference evidence="5" key="1">
    <citation type="submission" date="2017-11" db="EMBL/GenBank/DDBJ databases">
        <title>Otitis media/interna in a cat caused by the recently described species Corynebacterium provencense.</title>
        <authorList>
            <person name="Kittl S."/>
            <person name="Brodard I."/>
            <person name="Rychener L."/>
            <person name="Jores J."/>
            <person name="Roosje P."/>
            <person name="Gobeli Brawand S."/>
        </authorList>
    </citation>
    <scope>NUCLEOTIDE SEQUENCE [LARGE SCALE GENOMIC DNA]</scope>
    <source>
        <strain evidence="5">17KM38</strain>
    </source>
</reference>
<dbReference type="InterPro" id="IPR009061">
    <property type="entry name" value="DNA-bd_dom_put_sf"/>
</dbReference>
<dbReference type="Pfam" id="PF13411">
    <property type="entry name" value="MerR_1"/>
    <property type="match status" value="1"/>
</dbReference>
<dbReference type="STRING" id="1737425.GCA_900049755_01300"/>
<dbReference type="AlphaFoldDB" id="A0A2Z3YLK5"/>
<dbReference type="Gene3D" id="1.10.1660.10">
    <property type="match status" value="1"/>
</dbReference>
<evidence type="ECO:0000313" key="4">
    <source>
        <dbReference type="EMBL" id="AWT24965.1"/>
    </source>
</evidence>
<accession>A0A2Z3YLK5</accession>
<gene>
    <name evidence="4" type="primary">bluR</name>
    <name evidence="4" type="ORF">Csp1_01370</name>
</gene>
<name>A0A2Z3YLK5_9CORY</name>
<dbReference type="SMART" id="SM00422">
    <property type="entry name" value="HTH_MERR"/>
    <property type="match status" value="1"/>
</dbReference>
<evidence type="ECO:0000313" key="5">
    <source>
        <dbReference type="Proteomes" id="UP000247696"/>
    </source>
</evidence>
<evidence type="ECO:0000256" key="2">
    <source>
        <dbReference type="SAM" id="Coils"/>
    </source>
</evidence>
<protein>
    <submittedName>
        <fullName evidence="4">HTH-type transcriptional repressor BluR</fullName>
    </submittedName>
</protein>
<dbReference type="InterPro" id="IPR000551">
    <property type="entry name" value="MerR-type_HTH_dom"/>
</dbReference>
<feature type="coiled-coil region" evidence="2">
    <location>
        <begin position="81"/>
        <end position="115"/>
    </location>
</feature>
<dbReference type="PRINTS" id="PR00040">
    <property type="entry name" value="HTHMERR"/>
</dbReference>
<dbReference type="PANTHER" id="PTHR30204">
    <property type="entry name" value="REDOX-CYCLING DRUG-SENSING TRANSCRIPTIONAL ACTIVATOR SOXR"/>
    <property type="match status" value="1"/>
</dbReference>
<evidence type="ECO:0000256" key="1">
    <source>
        <dbReference type="ARBA" id="ARBA00023125"/>
    </source>
</evidence>
<dbReference type="OrthoDB" id="9802039at2"/>